<dbReference type="SUPFAM" id="SSF53686">
    <property type="entry name" value="Tryptophan synthase beta subunit-like PLP-dependent enzymes"/>
    <property type="match status" value="1"/>
</dbReference>
<dbReference type="AlphaFoldDB" id="A0AAN9A4V4"/>
<dbReference type="GO" id="GO:0030378">
    <property type="term" value="F:serine racemase activity"/>
    <property type="evidence" value="ECO:0007669"/>
    <property type="project" value="UniProtKB-EC"/>
</dbReference>
<accession>A0AAN9A4V4</accession>
<evidence type="ECO:0000256" key="16">
    <source>
        <dbReference type="ARBA" id="ARBA00066592"/>
    </source>
</evidence>
<dbReference type="Pfam" id="PF00291">
    <property type="entry name" value="PALP"/>
    <property type="match status" value="1"/>
</dbReference>
<evidence type="ECO:0000256" key="17">
    <source>
        <dbReference type="ARBA" id="ARBA00070760"/>
    </source>
</evidence>
<dbReference type="PROSITE" id="PS00165">
    <property type="entry name" value="DEHYDRATASE_SER_THR"/>
    <property type="match status" value="1"/>
</dbReference>
<dbReference type="InterPro" id="IPR001926">
    <property type="entry name" value="TrpB-like_PALP"/>
</dbReference>
<evidence type="ECO:0000256" key="7">
    <source>
        <dbReference type="ARBA" id="ARBA00022842"/>
    </source>
</evidence>
<organism evidence="22 23">
    <name type="scientific">Halocaridina rubra</name>
    <name type="common">Hawaiian red shrimp</name>
    <dbReference type="NCBI Taxonomy" id="373956"/>
    <lineage>
        <taxon>Eukaryota</taxon>
        <taxon>Metazoa</taxon>
        <taxon>Ecdysozoa</taxon>
        <taxon>Arthropoda</taxon>
        <taxon>Crustacea</taxon>
        <taxon>Multicrustacea</taxon>
        <taxon>Malacostraca</taxon>
        <taxon>Eumalacostraca</taxon>
        <taxon>Eucarida</taxon>
        <taxon>Decapoda</taxon>
        <taxon>Pleocyemata</taxon>
        <taxon>Caridea</taxon>
        <taxon>Atyoidea</taxon>
        <taxon>Atyidae</taxon>
        <taxon>Halocaridina</taxon>
    </lineage>
</organism>
<dbReference type="EC" id="4.3.1.17" evidence="6"/>
<keyword evidence="23" id="KW-1185">Reference proteome</keyword>
<gene>
    <name evidence="22" type="ORF">SK128_008198</name>
</gene>
<keyword evidence="7" id="KW-0460">Magnesium</keyword>
<evidence type="ECO:0000256" key="6">
    <source>
        <dbReference type="ARBA" id="ARBA00012093"/>
    </source>
</evidence>
<evidence type="ECO:0000313" key="23">
    <source>
        <dbReference type="Proteomes" id="UP001381693"/>
    </source>
</evidence>
<dbReference type="EC" id="4.3.1.18" evidence="15"/>
<evidence type="ECO:0000256" key="1">
    <source>
        <dbReference type="ARBA" id="ARBA00001913"/>
    </source>
</evidence>
<dbReference type="PANTHER" id="PTHR43050">
    <property type="entry name" value="SERINE / THREONINE RACEMASE FAMILY MEMBER"/>
    <property type="match status" value="1"/>
</dbReference>
<reference evidence="22 23" key="1">
    <citation type="submission" date="2023-11" db="EMBL/GenBank/DDBJ databases">
        <title>Halocaridina rubra genome assembly.</title>
        <authorList>
            <person name="Smith C."/>
        </authorList>
    </citation>
    <scope>NUCLEOTIDE SEQUENCE [LARGE SCALE GENOMIC DNA]</scope>
    <source>
        <strain evidence="22">EP-1</strain>
        <tissue evidence="22">Whole</tissue>
    </source>
</reference>
<dbReference type="GO" id="GO:0070179">
    <property type="term" value="P:D-serine biosynthetic process"/>
    <property type="evidence" value="ECO:0007669"/>
    <property type="project" value="TreeGrafter"/>
</dbReference>
<comment type="catalytic activity">
    <reaction evidence="11">
        <text>L-serine = pyruvate + NH4(+)</text>
        <dbReference type="Rhea" id="RHEA:19169"/>
        <dbReference type="ChEBI" id="CHEBI:15361"/>
        <dbReference type="ChEBI" id="CHEBI:28938"/>
        <dbReference type="ChEBI" id="CHEBI:33384"/>
        <dbReference type="EC" id="4.3.1.17"/>
    </reaction>
</comment>
<dbReference type="GO" id="GO:0030170">
    <property type="term" value="F:pyridoxal phosphate binding"/>
    <property type="evidence" value="ECO:0007669"/>
    <property type="project" value="InterPro"/>
</dbReference>
<keyword evidence="9" id="KW-0456">Lyase</keyword>
<comment type="catalytic activity">
    <reaction evidence="12">
        <text>D-serine = pyruvate + NH4(+)</text>
        <dbReference type="Rhea" id="RHEA:13977"/>
        <dbReference type="ChEBI" id="CHEBI:15361"/>
        <dbReference type="ChEBI" id="CHEBI:28938"/>
        <dbReference type="ChEBI" id="CHEBI:35247"/>
        <dbReference type="EC" id="4.3.1.18"/>
    </reaction>
</comment>
<dbReference type="Gene3D" id="3.40.50.1100">
    <property type="match status" value="2"/>
</dbReference>
<evidence type="ECO:0000256" key="5">
    <source>
        <dbReference type="ARBA" id="ARBA00010869"/>
    </source>
</evidence>
<sequence length="259" mass="28448">MKRKVLPLNLESVQSAQRRIRGWTHVTPVFTCYTVNKLARREIFFKAENLQKTGAFKARGACNAVFLEKEQHPHNAGVVTHSSGNHAQAVAYAAQCAGLDCSVVIPHDAPKVKCEAIRDYGAELIFCEPSPSSRIETCEKVARETGKTIIRSSDNYNVIAGQGTIALEFLEQVPDLDVLLVPVSGGGMLAGVSLTTKALQPGCRVFAVEPVGKNLQTSLEARKRLWSDPPVYLHTIADSLRLQASQRQTIRRKRVGFPD</sequence>
<dbReference type="EMBL" id="JAXCGZ010011706">
    <property type="protein sequence ID" value="KAK7074259.1"/>
    <property type="molecule type" value="Genomic_DNA"/>
</dbReference>
<comment type="cofactor">
    <cofactor evidence="1">
        <name>Ca(2+)</name>
        <dbReference type="ChEBI" id="CHEBI:29108"/>
    </cofactor>
</comment>
<dbReference type="Proteomes" id="UP001381693">
    <property type="component" value="Unassembled WGS sequence"/>
</dbReference>
<dbReference type="GO" id="GO:0006563">
    <property type="term" value="P:L-serine metabolic process"/>
    <property type="evidence" value="ECO:0007669"/>
    <property type="project" value="UniProtKB-ARBA"/>
</dbReference>
<evidence type="ECO:0000256" key="12">
    <source>
        <dbReference type="ARBA" id="ARBA00050422"/>
    </source>
</evidence>
<dbReference type="PANTHER" id="PTHR43050:SF1">
    <property type="entry name" value="SERINE RACEMASE"/>
    <property type="match status" value="1"/>
</dbReference>
<evidence type="ECO:0000256" key="8">
    <source>
        <dbReference type="ARBA" id="ARBA00022898"/>
    </source>
</evidence>
<evidence type="ECO:0000256" key="11">
    <source>
        <dbReference type="ARBA" id="ARBA00049406"/>
    </source>
</evidence>
<evidence type="ECO:0000256" key="20">
    <source>
        <dbReference type="ARBA" id="ARBA00081761"/>
    </source>
</evidence>
<comment type="catalytic activity">
    <reaction evidence="13">
        <text>L-serine = D-serine</text>
        <dbReference type="Rhea" id="RHEA:10980"/>
        <dbReference type="ChEBI" id="CHEBI:33384"/>
        <dbReference type="ChEBI" id="CHEBI:35247"/>
        <dbReference type="EC" id="5.1.1.18"/>
    </reaction>
</comment>
<dbReference type="GO" id="GO:0018114">
    <property type="term" value="F:threonine racemase activity"/>
    <property type="evidence" value="ECO:0007669"/>
    <property type="project" value="TreeGrafter"/>
</dbReference>
<evidence type="ECO:0000256" key="3">
    <source>
        <dbReference type="ARBA" id="ARBA00001936"/>
    </source>
</evidence>
<dbReference type="GO" id="GO:0000287">
    <property type="term" value="F:magnesium ion binding"/>
    <property type="evidence" value="ECO:0007669"/>
    <property type="project" value="TreeGrafter"/>
</dbReference>
<dbReference type="GO" id="GO:0003941">
    <property type="term" value="F:L-serine ammonia-lyase activity"/>
    <property type="evidence" value="ECO:0007669"/>
    <property type="project" value="UniProtKB-EC"/>
</dbReference>
<evidence type="ECO:0000256" key="2">
    <source>
        <dbReference type="ARBA" id="ARBA00001933"/>
    </source>
</evidence>
<dbReference type="FunFam" id="3.40.50.1100:FF:000041">
    <property type="entry name" value="Threonine ammonia-lyase, variant"/>
    <property type="match status" value="1"/>
</dbReference>
<evidence type="ECO:0000256" key="19">
    <source>
        <dbReference type="ARBA" id="ARBA00081060"/>
    </source>
</evidence>
<evidence type="ECO:0000256" key="15">
    <source>
        <dbReference type="ARBA" id="ARBA00066349"/>
    </source>
</evidence>
<comment type="caution">
    <text evidence="22">The sequence shown here is derived from an EMBL/GenBank/DDBJ whole genome shotgun (WGS) entry which is preliminary data.</text>
</comment>
<evidence type="ECO:0000259" key="21">
    <source>
        <dbReference type="Pfam" id="PF00291"/>
    </source>
</evidence>
<dbReference type="EC" id="5.1.1.18" evidence="16"/>
<dbReference type="InterPro" id="IPR000634">
    <property type="entry name" value="Ser/Thr_deHydtase_PyrdxlP-BS"/>
</dbReference>
<comment type="cofactor">
    <cofactor evidence="3">
        <name>Mn(2+)</name>
        <dbReference type="ChEBI" id="CHEBI:29035"/>
    </cofactor>
</comment>
<protein>
    <recommendedName>
        <fullName evidence="17">Serine racemase</fullName>
        <ecNumber evidence="6">4.3.1.17</ecNumber>
        <ecNumber evidence="15">4.3.1.18</ecNumber>
        <ecNumber evidence="16">5.1.1.18</ecNumber>
    </recommendedName>
    <alternativeName>
        <fullName evidence="18">D-serine ammonia-lyase</fullName>
    </alternativeName>
    <alternativeName>
        <fullName evidence="20">D-serine dehydratase</fullName>
    </alternativeName>
    <alternativeName>
        <fullName evidence="19">L-serine ammonia-lyase</fullName>
    </alternativeName>
    <alternativeName>
        <fullName evidence="10">L-serine dehydratase</fullName>
    </alternativeName>
</protein>
<keyword evidence="8" id="KW-0663">Pyridoxal phosphate</keyword>
<dbReference type="GO" id="GO:0005524">
    <property type="term" value="F:ATP binding"/>
    <property type="evidence" value="ECO:0007669"/>
    <property type="project" value="TreeGrafter"/>
</dbReference>
<comment type="cofactor">
    <cofactor evidence="2">
        <name>pyridoxal 5'-phosphate</name>
        <dbReference type="ChEBI" id="CHEBI:597326"/>
    </cofactor>
</comment>
<comment type="cofactor">
    <cofactor evidence="4">
        <name>Mg(2+)</name>
        <dbReference type="ChEBI" id="CHEBI:18420"/>
    </cofactor>
</comment>
<feature type="domain" description="Tryptophan synthase beta chain-like PALP" evidence="21">
    <location>
        <begin position="25"/>
        <end position="249"/>
    </location>
</feature>
<comment type="function">
    <text evidence="14">Catalyzes the synthesis of D-serine from L-serine. D-serine is a key coagonist with glutamate at NMDA receptors. Has dehydratase activity towards both L-serine and D-serine.</text>
</comment>
<comment type="similarity">
    <text evidence="5">Belongs to the serine/threonine dehydratase family.</text>
</comment>
<dbReference type="InterPro" id="IPR036052">
    <property type="entry name" value="TrpB-like_PALP_sf"/>
</dbReference>
<evidence type="ECO:0000256" key="9">
    <source>
        <dbReference type="ARBA" id="ARBA00023239"/>
    </source>
</evidence>
<evidence type="ECO:0000256" key="13">
    <source>
        <dbReference type="ARBA" id="ARBA00051769"/>
    </source>
</evidence>
<evidence type="ECO:0000313" key="22">
    <source>
        <dbReference type="EMBL" id="KAK7074259.1"/>
    </source>
</evidence>
<evidence type="ECO:0000256" key="14">
    <source>
        <dbReference type="ARBA" id="ARBA00056426"/>
    </source>
</evidence>
<proteinExistence type="inferred from homology"/>
<evidence type="ECO:0000256" key="18">
    <source>
        <dbReference type="ARBA" id="ARBA00076108"/>
    </source>
</evidence>
<evidence type="ECO:0000256" key="10">
    <source>
        <dbReference type="ARBA" id="ARBA00031418"/>
    </source>
</evidence>
<name>A0AAN9A4V4_HALRR</name>
<dbReference type="GO" id="GO:0008721">
    <property type="term" value="F:D-serine ammonia-lyase activity"/>
    <property type="evidence" value="ECO:0007669"/>
    <property type="project" value="UniProtKB-EC"/>
</dbReference>
<evidence type="ECO:0000256" key="4">
    <source>
        <dbReference type="ARBA" id="ARBA00001946"/>
    </source>
</evidence>